<organism evidence="9 10">
    <name type="scientific">Candidatus Acidianus copahuensis</name>
    <dbReference type="NCBI Taxonomy" id="1160895"/>
    <lineage>
        <taxon>Archaea</taxon>
        <taxon>Thermoproteota</taxon>
        <taxon>Thermoprotei</taxon>
        <taxon>Sulfolobales</taxon>
        <taxon>Sulfolobaceae</taxon>
        <taxon>Acidianus</taxon>
    </lineage>
</organism>
<evidence type="ECO:0000256" key="6">
    <source>
        <dbReference type="ARBA" id="ARBA00023136"/>
    </source>
</evidence>
<dbReference type="PANTHER" id="PTHR31503:SF36">
    <property type="entry name" value="SODIUM_CALCIUM EXCHANGER MEMBRANE REGION DOMAIN-CONTAINING PROTEIN"/>
    <property type="match status" value="1"/>
</dbReference>
<sequence>MVELNGIFTLLVSFASLAFASELLAMGAEKLEDKLGQGIAGGIVLGLMTALPETLIVIEASVKGEYQVALGSALGGNVILFTLGIGLVGLTHWSRWKENIKMTGDYQVENKFLLLSTVIMIIIVIFEKLNFITSIITGGTYIAYFIYRLKQGYKDSIKNSKGLLISSFEIGVGGIIIVIASNYFVTSISCLSNSLRVPAIWLSLVITPIAAELEEKISAIRLTMRRKQGSSIALVSFMGSKIENSTLLLAIIGGFTSLSMLSSLPELLAAIIANFIGFSILYDGKLGKLESIILVLSYFAMIFITFIV</sequence>
<accession>A0A031LQK5</accession>
<dbReference type="InterPro" id="IPR004713">
    <property type="entry name" value="CaH_exchang"/>
</dbReference>
<feature type="transmembrane region" description="Helical" evidence="7">
    <location>
        <begin position="264"/>
        <end position="282"/>
    </location>
</feature>
<dbReference type="GO" id="GO:0012505">
    <property type="term" value="C:endomembrane system"/>
    <property type="evidence" value="ECO:0007669"/>
    <property type="project" value="UniProtKB-SubCell"/>
</dbReference>
<feature type="transmembrane region" description="Helical" evidence="7">
    <location>
        <begin position="132"/>
        <end position="150"/>
    </location>
</feature>
<feature type="transmembrane region" description="Helical" evidence="7">
    <location>
        <begin position="162"/>
        <end position="185"/>
    </location>
</feature>
<reference evidence="9 10" key="1">
    <citation type="submission" date="2014-03" db="EMBL/GenBank/DDBJ databases">
        <title>Draft genome sequence of the novel thermoacidophilic archaea Acidianus copahuensis ALE1 strain, isolated from Copahue volcanic area in Neuquen Argentina.</title>
        <authorList>
            <person name="Urbieta M.S."/>
            <person name="Rascovan N."/>
            <person name="Castro C."/>
            <person name="Revale S."/>
            <person name="Giaveno M.A."/>
            <person name="Vazquez M.P."/>
            <person name="Donati E.R."/>
        </authorList>
    </citation>
    <scope>NUCLEOTIDE SEQUENCE [LARGE SCALE GENOMIC DNA]</scope>
    <source>
        <strain evidence="9 10">ALE1</strain>
    </source>
</reference>
<evidence type="ECO:0000256" key="3">
    <source>
        <dbReference type="ARBA" id="ARBA00022692"/>
    </source>
</evidence>
<keyword evidence="3 7" id="KW-0812">Transmembrane</keyword>
<dbReference type="STRING" id="1160895.CM19_06695"/>
<comment type="subcellular location">
    <subcellularLocation>
        <location evidence="1">Endomembrane system</location>
        <topology evidence="1">Multi-pass membrane protein</topology>
    </subcellularLocation>
</comment>
<keyword evidence="4 7" id="KW-1133">Transmembrane helix</keyword>
<dbReference type="Pfam" id="PF01699">
    <property type="entry name" value="Na_Ca_ex"/>
    <property type="match status" value="2"/>
</dbReference>
<dbReference type="InterPro" id="IPR044880">
    <property type="entry name" value="NCX_ion-bd_dom_sf"/>
</dbReference>
<dbReference type="Proteomes" id="UP000024332">
    <property type="component" value="Unassembled WGS sequence"/>
</dbReference>
<feature type="transmembrane region" description="Helical" evidence="7">
    <location>
        <begin position="191"/>
        <end position="211"/>
    </location>
</feature>
<evidence type="ECO:0000259" key="8">
    <source>
        <dbReference type="Pfam" id="PF01699"/>
    </source>
</evidence>
<dbReference type="Gene3D" id="1.20.1420.30">
    <property type="entry name" value="NCX, central ion-binding region"/>
    <property type="match status" value="1"/>
</dbReference>
<evidence type="ECO:0000313" key="10">
    <source>
        <dbReference type="Proteomes" id="UP000024332"/>
    </source>
</evidence>
<evidence type="ECO:0000256" key="4">
    <source>
        <dbReference type="ARBA" id="ARBA00022989"/>
    </source>
</evidence>
<evidence type="ECO:0000256" key="5">
    <source>
        <dbReference type="ARBA" id="ARBA00023065"/>
    </source>
</evidence>
<comment type="caution">
    <text evidence="9">The sequence shown here is derived from an EMBL/GenBank/DDBJ whole genome shotgun (WGS) entry which is preliminary data.</text>
</comment>
<gene>
    <name evidence="9" type="ORF">CM19_06695</name>
</gene>
<dbReference type="InterPro" id="IPR004837">
    <property type="entry name" value="NaCa_Exmemb"/>
</dbReference>
<proteinExistence type="predicted"/>
<dbReference type="GO" id="GO:0006874">
    <property type="term" value="P:intracellular calcium ion homeostasis"/>
    <property type="evidence" value="ECO:0007669"/>
    <property type="project" value="TreeGrafter"/>
</dbReference>
<feature type="transmembrane region" description="Helical" evidence="7">
    <location>
        <begin position="6"/>
        <end position="26"/>
    </location>
</feature>
<evidence type="ECO:0000256" key="7">
    <source>
        <dbReference type="SAM" id="Phobius"/>
    </source>
</evidence>
<evidence type="ECO:0000256" key="1">
    <source>
        <dbReference type="ARBA" id="ARBA00004127"/>
    </source>
</evidence>
<feature type="transmembrane region" description="Helical" evidence="7">
    <location>
        <begin position="110"/>
        <end position="126"/>
    </location>
</feature>
<feature type="transmembrane region" description="Helical" evidence="7">
    <location>
        <begin position="70"/>
        <end position="90"/>
    </location>
</feature>
<dbReference type="PANTHER" id="PTHR31503">
    <property type="entry name" value="VACUOLAR CALCIUM ION TRANSPORTER"/>
    <property type="match status" value="1"/>
</dbReference>
<feature type="transmembrane region" description="Helical" evidence="7">
    <location>
        <begin position="289"/>
        <end position="307"/>
    </location>
</feature>
<dbReference type="GO" id="GO:0016020">
    <property type="term" value="C:membrane"/>
    <property type="evidence" value="ECO:0007669"/>
    <property type="project" value="InterPro"/>
</dbReference>
<dbReference type="RefSeq" id="WP_048099557.1">
    <property type="nucleotide sequence ID" value="NZ_JFZT01000039.1"/>
</dbReference>
<protein>
    <submittedName>
        <fullName evidence="9">Na(+)/Ca(2+) exchanging</fullName>
    </submittedName>
</protein>
<feature type="transmembrane region" description="Helical" evidence="7">
    <location>
        <begin position="38"/>
        <end position="58"/>
    </location>
</feature>
<feature type="domain" description="Sodium/calcium exchanger membrane region" evidence="8">
    <location>
        <begin position="7"/>
        <end position="149"/>
    </location>
</feature>
<keyword evidence="2" id="KW-0813">Transport</keyword>
<dbReference type="GO" id="GO:0015369">
    <property type="term" value="F:calcium:proton antiporter activity"/>
    <property type="evidence" value="ECO:0007669"/>
    <property type="project" value="TreeGrafter"/>
</dbReference>
<feature type="transmembrane region" description="Helical" evidence="7">
    <location>
        <begin position="232"/>
        <end position="252"/>
    </location>
</feature>
<keyword evidence="5" id="KW-0406">Ion transport</keyword>
<evidence type="ECO:0000256" key="2">
    <source>
        <dbReference type="ARBA" id="ARBA00022448"/>
    </source>
</evidence>
<dbReference type="OrthoDB" id="10957at2157"/>
<evidence type="ECO:0000313" key="9">
    <source>
        <dbReference type="EMBL" id="EZQ07040.1"/>
    </source>
</evidence>
<keyword evidence="10" id="KW-1185">Reference proteome</keyword>
<feature type="domain" description="Sodium/calcium exchanger membrane region" evidence="8">
    <location>
        <begin position="171"/>
        <end position="306"/>
    </location>
</feature>
<dbReference type="AlphaFoldDB" id="A0A031LQK5"/>
<dbReference type="EMBL" id="JFZT01000039">
    <property type="protein sequence ID" value="EZQ07040.1"/>
    <property type="molecule type" value="Genomic_DNA"/>
</dbReference>
<name>A0A031LQK5_9CREN</name>
<keyword evidence="6 7" id="KW-0472">Membrane</keyword>